<dbReference type="Proteomes" id="UP000320496">
    <property type="component" value="Chromosome"/>
</dbReference>
<keyword evidence="2" id="KW-0645">Protease</keyword>
<dbReference type="KEGG" id="mri:Mal4_18590"/>
<reference evidence="5 6" key="1">
    <citation type="submission" date="2019-02" db="EMBL/GenBank/DDBJ databases">
        <title>Deep-cultivation of Planctomycetes and their phenomic and genomic characterization uncovers novel biology.</title>
        <authorList>
            <person name="Wiegand S."/>
            <person name="Jogler M."/>
            <person name="Boedeker C."/>
            <person name="Pinto D."/>
            <person name="Vollmers J."/>
            <person name="Rivas-Marin E."/>
            <person name="Kohn T."/>
            <person name="Peeters S.H."/>
            <person name="Heuer A."/>
            <person name="Rast P."/>
            <person name="Oberbeckmann S."/>
            <person name="Bunk B."/>
            <person name="Jeske O."/>
            <person name="Meyerdierks A."/>
            <person name="Storesund J.E."/>
            <person name="Kallscheuer N."/>
            <person name="Luecker S."/>
            <person name="Lage O.M."/>
            <person name="Pohl T."/>
            <person name="Merkel B.J."/>
            <person name="Hornburger P."/>
            <person name="Mueller R.-W."/>
            <person name="Bruemmer F."/>
            <person name="Labrenz M."/>
            <person name="Spormann A.M."/>
            <person name="Op den Camp H."/>
            <person name="Overmann J."/>
            <person name="Amann R."/>
            <person name="Jetten M.S.M."/>
            <person name="Mascher T."/>
            <person name="Medema M.H."/>
            <person name="Devos D.P."/>
            <person name="Kaster A.-K."/>
            <person name="Ovreas L."/>
            <person name="Rohde M."/>
            <person name="Galperin M.Y."/>
            <person name="Jogler C."/>
        </authorList>
    </citation>
    <scope>NUCLEOTIDE SEQUENCE [LARGE SCALE GENOMIC DNA]</scope>
    <source>
        <strain evidence="5 6">Mal4</strain>
    </source>
</reference>
<keyword evidence="1 5" id="KW-0378">Hydrolase</keyword>
<evidence type="ECO:0000313" key="6">
    <source>
        <dbReference type="Proteomes" id="UP000320496"/>
    </source>
</evidence>
<dbReference type="InterPro" id="IPR029058">
    <property type="entry name" value="AB_hydrolase_fold"/>
</dbReference>
<feature type="domain" description="Peptidase S9 prolyl oligopeptidase catalytic" evidence="4">
    <location>
        <begin position="436"/>
        <end position="640"/>
    </location>
</feature>
<dbReference type="EC" id="3.4.21.26" evidence="5"/>
<dbReference type="Gene3D" id="2.120.10.30">
    <property type="entry name" value="TolB, C-terminal domain"/>
    <property type="match status" value="2"/>
</dbReference>
<evidence type="ECO:0000256" key="1">
    <source>
        <dbReference type="ARBA" id="ARBA00022801"/>
    </source>
</evidence>
<protein>
    <submittedName>
        <fullName evidence="5">Prolyl endopeptidase</fullName>
        <ecNumber evidence="5">3.4.21.26</ecNumber>
    </submittedName>
</protein>
<keyword evidence="6" id="KW-1185">Reference proteome</keyword>
<evidence type="ECO:0000259" key="4">
    <source>
        <dbReference type="Pfam" id="PF00326"/>
    </source>
</evidence>
<dbReference type="InterPro" id="IPR011042">
    <property type="entry name" value="6-blade_b-propeller_TolB-like"/>
</dbReference>
<evidence type="ECO:0000256" key="2">
    <source>
        <dbReference type="ARBA" id="ARBA00022825"/>
    </source>
</evidence>
<keyword evidence="2" id="KW-0720">Serine protease</keyword>
<evidence type="ECO:0000313" key="5">
    <source>
        <dbReference type="EMBL" id="QDU37545.1"/>
    </source>
</evidence>
<gene>
    <name evidence="5" type="ORF">Mal4_18590</name>
</gene>
<dbReference type="InterPro" id="IPR011659">
    <property type="entry name" value="WD40"/>
</dbReference>
<organism evidence="5 6">
    <name type="scientific">Maioricimonas rarisocia</name>
    <dbReference type="NCBI Taxonomy" id="2528026"/>
    <lineage>
        <taxon>Bacteria</taxon>
        <taxon>Pseudomonadati</taxon>
        <taxon>Planctomycetota</taxon>
        <taxon>Planctomycetia</taxon>
        <taxon>Planctomycetales</taxon>
        <taxon>Planctomycetaceae</taxon>
        <taxon>Maioricimonas</taxon>
    </lineage>
</organism>
<dbReference type="PANTHER" id="PTHR42776">
    <property type="entry name" value="SERINE PEPTIDASE S9 FAMILY MEMBER"/>
    <property type="match status" value="1"/>
</dbReference>
<name>A0A517Z4Z5_9PLAN</name>
<feature type="signal peptide" evidence="3">
    <location>
        <begin position="1"/>
        <end position="22"/>
    </location>
</feature>
<dbReference type="SUPFAM" id="SSF82171">
    <property type="entry name" value="DPP6 N-terminal domain-like"/>
    <property type="match status" value="1"/>
</dbReference>
<dbReference type="GO" id="GO:0004252">
    <property type="term" value="F:serine-type endopeptidase activity"/>
    <property type="evidence" value="ECO:0007669"/>
    <property type="project" value="UniProtKB-EC"/>
</dbReference>
<feature type="chain" id="PRO_5022013141" evidence="3">
    <location>
        <begin position="23"/>
        <end position="643"/>
    </location>
</feature>
<dbReference type="InterPro" id="IPR001375">
    <property type="entry name" value="Peptidase_S9_cat"/>
</dbReference>
<dbReference type="Pfam" id="PF00326">
    <property type="entry name" value="Peptidase_S9"/>
    <property type="match status" value="1"/>
</dbReference>
<dbReference type="Pfam" id="PF07676">
    <property type="entry name" value="PD40"/>
    <property type="match status" value="1"/>
</dbReference>
<dbReference type="Gene3D" id="3.40.50.1820">
    <property type="entry name" value="alpha/beta hydrolase"/>
    <property type="match status" value="1"/>
</dbReference>
<dbReference type="GO" id="GO:0006508">
    <property type="term" value="P:proteolysis"/>
    <property type="evidence" value="ECO:0007669"/>
    <property type="project" value="InterPro"/>
</dbReference>
<dbReference type="AlphaFoldDB" id="A0A517Z4Z5"/>
<dbReference type="RefSeq" id="WP_145368447.1">
    <property type="nucleotide sequence ID" value="NZ_CP036275.1"/>
</dbReference>
<dbReference type="OrthoDB" id="108903at2"/>
<keyword evidence="3" id="KW-0732">Signal</keyword>
<accession>A0A517Z4Z5</accession>
<sequence precursor="true">MRELLLTATLFGLLVASPPAMAQHASVPSQVETEGVPPVPEELTRTLARYDSFRSASFAGWSPEDRGILIRTRFGNASQLHRVYHPGSRREQITFFREPVSGRFLPEAEDDSVLLSMSTGGSENNQIYLLDRDDDVLTLLTDGESRNLMGPVTDDGDRLAYTSNRRNGRDTDIYTIDPRDPESNKLVMETDGEYWYASDWSPDQKRLLIGRYVSINEGYLAILDIETGERRDLPLDGEQTYAIGDAAFTPDGQGIYLSTDLDSEFLRLARLDLETEELAWLADDIEWDVEDIEVHRETGRVAFTVNENGVSRLYLLEEDQRREILLPPAILRSLEFSPDGSQLGFTLYRPDAPGDVYTTSVDGGGFVRWTFSETGGLDPEQFIRPMQIEFPSFDGQIIPAYYFQPPTASDDEPAPVLILIHGGPESQYRPYLSGITQYYCNVLGLAVIAPNVRGSRGYGKSYLKLDNAMLRENSVRDIGALLDWIDDQPELDASRVAVSGGSYGGYMVLASLAHYPDRIKAGIDIVGIANFITFLENTADYRRDLRRAEYGDERDPEMRAHFEKINPTSLVDQIDSALLVAHGRNDPRVPFSEAEQIAEKVREDGKPVWTVYAANEGHGFAKKDNADYLRAVQVMFLEKFLLD</sequence>
<dbReference type="SUPFAM" id="SSF53474">
    <property type="entry name" value="alpha/beta-Hydrolases"/>
    <property type="match status" value="1"/>
</dbReference>
<proteinExistence type="predicted"/>
<dbReference type="EMBL" id="CP036275">
    <property type="protein sequence ID" value="QDU37545.1"/>
    <property type="molecule type" value="Genomic_DNA"/>
</dbReference>
<evidence type="ECO:0000256" key="3">
    <source>
        <dbReference type="SAM" id="SignalP"/>
    </source>
</evidence>
<dbReference type="PANTHER" id="PTHR42776:SF27">
    <property type="entry name" value="DIPEPTIDYL PEPTIDASE FAMILY MEMBER 6"/>
    <property type="match status" value="1"/>
</dbReference>